<dbReference type="EC" id="3.1.1.-" evidence="3"/>
<feature type="domain" description="Carboxylesterase type B" evidence="4">
    <location>
        <begin position="373"/>
        <end position="461"/>
    </location>
</feature>
<evidence type="ECO:0000313" key="6">
    <source>
        <dbReference type="Proteomes" id="UP000035088"/>
    </source>
</evidence>
<dbReference type="STRING" id="1073574.GOARA_066_00080"/>
<dbReference type="EMBL" id="BAEE01000066">
    <property type="protein sequence ID" value="GAB11257.1"/>
    <property type="molecule type" value="Genomic_DNA"/>
</dbReference>
<reference evidence="5 6" key="1">
    <citation type="submission" date="2011-11" db="EMBL/GenBank/DDBJ databases">
        <title>Whole genome shotgun sequence of Gordonia araii NBRC 100433.</title>
        <authorList>
            <person name="Yoshida Y."/>
            <person name="Hosoyama A."/>
            <person name="Tsuchikane K."/>
            <person name="Katsumata H."/>
            <person name="Yamazaki S."/>
            <person name="Fujita N."/>
        </authorList>
    </citation>
    <scope>NUCLEOTIDE SEQUENCE [LARGE SCALE GENOMIC DNA]</scope>
    <source>
        <strain evidence="5 6">NBRC 100433</strain>
    </source>
</reference>
<evidence type="ECO:0000259" key="4">
    <source>
        <dbReference type="Pfam" id="PF00135"/>
    </source>
</evidence>
<dbReference type="Gene3D" id="3.40.50.1820">
    <property type="entry name" value="alpha/beta hydrolase"/>
    <property type="match status" value="1"/>
</dbReference>
<comment type="caution">
    <text evidence="5">The sequence shown here is derived from an EMBL/GenBank/DDBJ whole genome shotgun (WGS) entry which is preliminary data.</text>
</comment>
<dbReference type="InterPro" id="IPR029058">
    <property type="entry name" value="AB_hydrolase_fold"/>
</dbReference>
<dbReference type="Proteomes" id="UP000035088">
    <property type="component" value="Unassembled WGS sequence"/>
</dbReference>
<evidence type="ECO:0000313" key="5">
    <source>
        <dbReference type="EMBL" id="GAB11257.1"/>
    </source>
</evidence>
<feature type="domain" description="Carboxylesterase type B" evidence="4">
    <location>
        <begin position="10"/>
        <end position="334"/>
    </location>
</feature>
<dbReference type="InterPro" id="IPR019826">
    <property type="entry name" value="Carboxylesterase_B_AS"/>
</dbReference>
<evidence type="ECO:0000256" key="3">
    <source>
        <dbReference type="RuleBase" id="RU361235"/>
    </source>
</evidence>
<protein>
    <recommendedName>
        <fullName evidence="3">Carboxylic ester hydrolase</fullName>
        <ecNumber evidence="3">3.1.1.-</ecNumber>
    </recommendedName>
</protein>
<gene>
    <name evidence="5" type="ORF">GOARA_066_00080</name>
</gene>
<dbReference type="InterPro" id="IPR050309">
    <property type="entry name" value="Type-B_Carboxylest/Lipase"/>
</dbReference>
<evidence type="ECO:0000256" key="1">
    <source>
        <dbReference type="ARBA" id="ARBA00005964"/>
    </source>
</evidence>
<dbReference type="SUPFAM" id="SSF53474">
    <property type="entry name" value="alpha/beta-Hydrolases"/>
    <property type="match status" value="1"/>
</dbReference>
<dbReference type="OrthoDB" id="3199405at2"/>
<organism evidence="5 6">
    <name type="scientific">Gordonia araii NBRC 100433</name>
    <dbReference type="NCBI Taxonomy" id="1073574"/>
    <lineage>
        <taxon>Bacteria</taxon>
        <taxon>Bacillati</taxon>
        <taxon>Actinomycetota</taxon>
        <taxon>Actinomycetes</taxon>
        <taxon>Mycobacteriales</taxon>
        <taxon>Gordoniaceae</taxon>
        <taxon>Gordonia</taxon>
    </lineage>
</organism>
<proteinExistence type="inferred from homology"/>
<keyword evidence="6" id="KW-1185">Reference proteome</keyword>
<evidence type="ECO:0000256" key="2">
    <source>
        <dbReference type="ARBA" id="ARBA00022801"/>
    </source>
</evidence>
<dbReference type="ESTHER" id="9acto-g7h5y2">
    <property type="family name" value="Carb_B_Bacteria"/>
</dbReference>
<dbReference type="Pfam" id="PF00135">
    <property type="entry name" value="COesterase"/>
    <property type="match status" value="2"/>
</dbReference>
<accession>G7H5Y2</accession>
<dbReference type="RefSeq" id="WP_007323332.1">
    <property type="nucleotide sequence ID" value="NZ_BAEE01000066.1"/>
</dbReference>
<dbReference type="PROSITE" id="PS00122">
    <property type="entry name" value="CARBOXYLESTERASE_B_1"/>
    <property type="match status" value="1"/>
</dbReference>
<dbReference type="AlphaFoldDB" id="G7H5Y2"/>
<dbReference type="GO" id="GO:0016787">
    <property type="term" value="F:hydrolase activity"/>
    <property type="evidence" value="ECO:0007669"/>
    <property type="project" value="UniProtKB-KW"/>
</dbReference>
<name>G7H5Y2_9ACTN</name>
<keyword evidence="2 3" id="KW-0378">Hydrolase</keyword>
<dbReference type="PANTHER" id="PTHR11559">
    <property type="entry name" value="CARBOXYLESTERASE"/>
    <property type="match status" value="1"/>
</dbReference>
<comment type="similarity">
    <text evidence="1 3">Belongs to the type-B carboxylesterase/lipase family.</text>
</comment>
<dbReference type="InterPro" id="IPR002018">
    <property type="entry name" value="CarbesteraseB"/>
</dbReference>
<sequence length="476" mass="49429">MAELAETSTAPTVTITSGAVRGKVRDGVSAFLGIPYAAPPVDAAAFAPPGPVQPWEGVRDATAYGPTAPQVGYPAPIAKLFENAIELGDDYLNVNVWTPDPSASGLPVMVWIHGGAFARGSNRVGIYSGETFARDGVVFVGINYRLGVPGFASVDGAPENRGLLDQIAALTWVQQNVAAFGGDPARVTIFGESAGAMSVASLMSSPLANGLFHRAIMQSGNGNTAVAVEDARKVTARLAGLLGVSPDVAGLGSVSSAELLKAQTDLALEATLNPDPEIFGSTVIEVGLGIMTMLPVVDSQVLPNVPEASIAAGAGRDIPLIAGWNADEFRFFLVPTGVAAQATPEFARGMIGGYRGAVESFDEHLAAGAAPGDALCMVLTDIAFRSGTLKLAELRPDDQTYIYEFGVPNDEAGIGAGHAVDIPYVFDHLEAGRRLIGPDAPQAVADAMHSAWVSFAKTGDPGWGRYLPQQTVQRFD</sequence>